<keyword evidence="11" id="KW-0131">Cell cycle</keyword>
<feature type="domain" description="THAP-type" evidence="14">
    <location>
        <begin position="1"/>
        <end position="80"/>
    </location>
</feature>
<keyword evidence="10" id="KW-0539">Nucleus</keyword>
<dbReference type="InterPro" id="IPR006612">
    <property type="entry name" value="THAP_Znf"/>
</dbReference>
<dbReference type="SUPFAM" id="SSF57716">
    <property type="entry name" value="Glucocorticoid receptor-like (DNA-binding domain)"/>
    <property type="match status" value="1"/>
</dbReference>
<dbReference type="Pfam" id="PF05485">
    <property type="entry name" value="THAP"/>
    <property type="match status" value="1"/>
</dbReference>
<dbReference type="PANTHER" id="PTHR46600">
    <property type="entry name" value="THAP DOMAIN-CONTAINING"/>
    <property type="match status" value="1"/>
</dbReference>
<keyword evidence="7 13" id="KW-0175">Coiled coil</keyword>
<keyword evidence="5" id="KW-0862">Zinc</keyword>
<evidence type="ECO:0000256" key="8">
    <source>
        <dbReference type="ARBA" id="ARBA00023125"/>
    </source>
</evidence>
<dbReference type="PROSITE" id="PS50950">
    <property type="entry name" value="ZF_THAP"/>
    <property type="match status" value="1"/>
</dbReference>
<dbReference type="GO" id="GO:0005654">
    <property type="term" value="C:nucleoplasm"/>
    <property type="evidence" value="ECO:0007669"/>
    <property type="project" value="UniProtKB-SubCell"/>
</dbReference>
<feature type="coiled-coil region" evidence="13">
    <location>
        <begin position="200"/>
        <end position="227"/>
    </location>
</feature>
<evidence type="ECO:0000256" key="2">
    <source>
        <dbReference type="ARBA" id="ARBA00006177"/>
    </source>
</evidence>
<reference evidence="15 16" key="1">
    <citation type="submission" date="2015-09" db="EMBL/GenBank/DDBJ databases">
        <title>Trachymyrmex zeteki WGS genome.</title>
        <authorList>
            <person name="Nygaard S."/>
            <person name="Hu H."/>
            <person name="Boomsma J."/>
            <person name="Zhang G."/>
        </authorList>
    </citation>
    <scope>NUCLEOTIDE SEQUENCE [LARGE SCALE GENOMIC DNA]</scope>
    <source>
        <strain evidence="15">Tzet28-1</strain>
        <tissue evidence="15">Whole body</tissue>
    </source>
</reference>
<evidence type="ECO:0000256" key="10">
    <source>
        <dbReference type="ARBA" id="ARBA00023242"/>
    </source>
</evidence>
<keyword evidence="6" id="KW-0805">Transcription regulation</keyword>
<dbReference type="SMART" id="SM00692">
    <property type="entry name" value="DM3"/>
    <property type="match status" value="1"/>
</dbReference>
<keyword evidence="4 12" id="KW-0863">Zinc-finger</keyword>
<dbReference type="PANTHER" id="PTHR46600:SF1">
    <property type="entry name" value="THAP DOMAIN-CONTAINING PROTEIN 1"/>
    <property type="match status" value="1"/>
</dbReference>
<dbReference type="EMBL" id="KQ982595">
    <property type="protein sequence ID" value="KYQ54059.1"/>
    <property type="molecule type" value="Genomic_DNA"/>
</dbReference>
<evidence type="ECO:0000256" key="4">
    <source>
        <dbReference type="ARBA" id="ARBA00022771"/>
    </source>
</evidence>
<evidence type="ECO:0000259" key="14">
    <source>
        <dbReference type="PROSITE" id="PS50950"/>
    </source>
</evidence>
<evidence type="ECO:0000256" key="1">
    <source>
        <dbReference type="ARBA" id="ARBA00004642"/>
    </source>
</evidence>
<evidence type="ECO:0000256" key="12">
    <source>
        <dbReference type="PROSITE-ProRule" id="PRU00309"/>
    </source>
</evidence>
<comment type="similarity">
    <text evidence="2">Belongs to the THAP1 family.</text>
</comment>
<evidence type="ECO:0000256" key="9">
    <source>
        <dbReference type="ARBA" id="ARBA00023163"/>
    </source>
</evidence>
<dbReference type="Gene3D" id="6.20.210.20">
    <property type="entry name" value="THAP domain"/>
    <property type="match status" value="1"/>
</dbReference>
<keyword evidence="3" id="KW-0479">Metal-binding</keyword>
<dbReference type="SMART" id="SM00980">
    <property type="entry name" value="THAP"/>
    <property type="match status" value="1"/>
</dbReference>
<sequence>MPKNCCIIKCKNKRKQGFHFFRLPFTRPDALKIWINAIGGNFVPKKNDLICSAHFVHTDFMERSNSSDVRLKNLAVPSVFLEAPASGIIPAIEHDTTPALEGSTIAMKSSTTSSIGITPVPTSAEKNSSAIVWRSILKPKENNATVLASIPSPKTQSTSAIDDTIKLAVRKSSIKVMSSSLLSLKKPVMSPRKKHMWKMIKTLKQKLRRKEEKINSLDNLLKSLRYENKLSSGPIL</sequence>
<dbReference type="InterPro" id="IPR038441">
    <property type="entry name" value="THAP_Znf_sf"/>
</dbReference>
<evidence type="ECO:0000256" key="7">
    <source>
        <dbReference type="ARBA" id="ARBA00023054"/>
    </source>
</evidence>
<keyword evidence="9" id="KW-0804">Transcription</keyword>
<dbReference type="GO" id="GO:0008270">
    <property type="term" value="F:zinc ion binding"/>
    <property type="evidence" value="ECO:0007669"/>
    <property type="project" value="UniProtKB-KW"/>
</dbReference>
<evidence type="ECO:0000256" key="13">
    <source>
        <dbReference type="SAM" id="Coils"/>
    </source>
</evidence>
<evidence type="ECO:0000256" key="6">
    <source>
        <dbReference type="ARBA" id="ARBA00023015"/>
    </source>
</evidence>
<accession>A0A151X1I4</accession>
<gene>
    <name evidence="15" type="ORF">ALC60_07038</name>
</gene>
<keyword evidence="8 12" id="KW-0238">DNA-binding</keyword>
<organism evidence="15 16">
    <name type="scientific">Mycetomoellerius zeteki</name>
    <dbReference type="NCBI Taxonomy" id="64791"/>
    <lineage>
        <taxon>Eukaryota</taxon>
        <taxon>Metazoa</taxon>
        <taxon>Ecdysozoa</taxon>
        <taxon>Arthropoda</taxon>
        <taxon>Hexapoda</taxon>
        <taxon>Insecta</taxon>
        <taxon>Pterygota</taxon>
        <taxon>Neoptera</taxon>
        <taxon>Endopterygota</taxon>
        <taxon>Hymenoptera</taxon>
        <taxon>Apocrita</taxon>
        <taxon>Aculeata</taxon>
        <taxon>Formicoidea</taxon>
        <taxon>Formicidae</taxon>
        <taxon>Myrmicinae</taxon>
        <taxon>Mycetomoellerius</taxon>
    </lineage>
</organism>
<name>A0A151X1I4_9HYME</name>
<comment type="subcellular location">
    <subcellularLocation>
        <location evidence="1">Nucleus</location>
        <location evidence="1">Nucleoplasm</location>
    </subcellularLocation>
</comment>
<dbReference type="GO" id="GO:0043565">
    <property type="term" value="F:sequence-specific DNA binding"/>
    <property type="evidence" value="ECO:0007669"/>
    <property type="project" value="InterPro"/>
</dbReference>
<evidence type="ECO:0000256" key="3">
    <source>
        <dbReference type="ARBA" id="ARBA00022723"/>
    </source>
</evidence>
<evidence type="ECO:0000313" key="16">
    <source>
        <dbReference type="Proteomes" id="UP000075809"/>
    </source>
</evidence>
<dbReference type="AlphaFoldDB" id="A0A151X1I4"/>
<dbReference type="InterPro" id="IPR026516">
    <property type="entry name" value="THAP1/10"/>
</dbReference>
<keyword evidence="16" id="KW-1185">Reference proteome</keyword>
<evidence type="ECO:0000313" key="15">
    <source>
        <dbReference type="EMBL" id="KYQ54059.1"/>
    </source>
</evidence>
<evidence type="ECO:0000256" key="5">
    <source>
        <dbReference type="ARBA" id="ARBA00022833"/>
    </source>
</evidence>
<dbReference type="Proteomes" id="UP000075809">
    <property type="component" value="Unassembled WGS sequence"/>
</dbReference>
<evidence type="ECO:0000256" key="11">
    <source>
        <dbReference type="ARBA" id="ARBA00023306"/>
    </source>
</evidence>
<proteinExistence type="inferred from homology"/>
<protein>
    <submittedName>
        <fullName evidence="15">THAP domain-containing protein 3</fullName>
    </submittedName>
</protein>